<dbReference type="GO" id="GO:0032981">
    <property type="term" value="P:mitochondrial respiratory chain complex I assembly"/>
    <property type="evidence" value="ECO:0007669"/>
    <property type="project" value="TreeGrafter"/>
</dbReference>
<keyword evidence="2 6" id="KW-0812">Transmembrane</keyword>
<dbReference type="AlphaFoldDB" id="A0A9J6CP73"/>
<dbReference type="OrthoDB" id="6234762at2759"/>
<proteinExistence type="predicted"/>
<reference evidence="7" key="1">
    <citation type="submission" date="2021-03" db="EMBL/GenBank/DDBJ databases">
        <title>Chromosome level genome of the anhydrobiotic midge Polypedilum vanderplanki.</title>
        <authorList>
            <person name="Yoshida Y."/>
            <person name="Kikawada T."/>
            <person name="Gusev O."/>
        </authorList>
    </citation>
    <scope>NUCLEOTIDE SEQUENCE</scope>
    <source>
        <strain evidence="7">NIAS01</strain>
        <tissue evidence="7">Whole body or cell culture</tissue>
    </source>
</reference>
<evidence type="ECO:0000256" key="2">
    <source>
        <dbReference type="ARBA" id="ARBA00022692"/>
    </source>
</evidence>
<organism evidence="7 8">
    <name type="scientific">Polypedilum vanderplanki</name>
    <name type="common">Sleeping chironomid midge</name>
    <dbReference type="NCBI Taxonomy" id="319348"/>
    <lineage>
        <taxon>Eukaryota</taxon>
        <taxon>Metazoa</taxon>
        <taxon>Ecdysozoa</taxon>
        <taxon>Arthropoda</taxon>
        <taxon>Hexapoda</taxon>
        <taxon>Insecta</taxon>
        <taxon>Pterygota</taxon>
        <taxon>Neoptera</taxon>
        <taxon>Endopterygota</taxon>
        <taxon>Diptera</taxon>
        <taxon>Nematocera</taxon>
        <taxon>Chironomoidea</taxon>
        <taxon>Chironomidae</taxon>
        <taxon>Chironominae</taxon>
        <taxon>Polypedilum</taxon>
        <taxon>Polypedilum</taxon>
    </lineage>
</organism>
<dbReference type="Proteomes" id="UP001107558">
    <property type="component" value="Chromosome 1"/>
</dbReference>
<dbReference type="EMBL" id="JADBJN010000001">
    <property type="protein sequence ID" value="KAG5683760.1"/>
    <property type="molecule type" value="Genomic_DNA"/>
</dbReference>
<keyword evidence="4" id="KW-0496">Mitochondrion</keyword>
<dbReference type="PANTHER" id="PTHR16296">
    <property type="entry name" value="UNCHARACTERIZED HYPOTHALAMUS PROTEIN HT007"/>
    <property type="match status" value="1"/>
</dbReference>
<comment type="subcellular location">
    <subcellularLocation>
        <location evidence="1">Mitochondrion membrane</location>
        <topology evidence="1">Multi-pass membrane protein</topology>
    </subcellularLocation>
</comment>
<feature type="transmembrane region" description="Helical" evidence="6">
    <location>
        <begin position="175"/>
        <end position="194"/>
    </location>
</feature>
<evidence type="ECO:0008006" key="9">
    <source>
        <dbReference type="Google" id="ProtNLM"/>
    </source>
</evidence>
<evidence type="ECO:0000256" key="1">
    <source>
        <dbReference type="ARBA" id="ARBA00004225"/>
    </source>
</evidence>
<comment type="caution">
    <text evidence="7">The sequence shown here is derived from an EMBL/GenBank/DDBJ whole genome shotgun (WGS) entry which is preliminary data.</text>
</comment>
<protein>
    <recommendedName>
        <fullName evidence="9">Transmembrane protein 126A</fullName>
    </recommendedName>
</protein>
<evidence type="ECO:0000256" key="5">
    <source>
        <dbReference type="ARBA" id="ARBA00023136"/>
    </source>
</evidence>
<name>A0A9J6CP73_POLVA</name>
<evidence type="ECO:0000313" key="7">
    <source>
        <dbReference type="EMBL" id="KAG5683760.1"/>
    </source>
</evidence>
<dbReference type="Pfam" id="PF07114">
    <property type="entry name" value="TMEM126"/>
    <property type="match status" value="1"/>
</dbReference>
<feature type="transmembrane region" description="Helical" evidence="6">
    <location>
        <begin position="119"/>
        <end position="142"/>
    </location>
</feature>
<sequence length="218" mass="24449">MALKIVKGDTKLEGAVKLTEEQAYQYQIGIVRNWEQTMEVFGFRVGPGILSLTSGISAVVLLNHFRTKLRLGVMGRVTSYLPVVAMPSALAALFHVSYIQRNIVLRKYDCPLCVETRAALLQTGIGLVYPLLLAPMASLMYATRHFTVRLPYLTEQPKEWLRLIVKLTRSTKGKLAYILIANLIAGSAVTALEFKEFDNIQMKFEELEKQIESGLISK</sequence>
<evidence type="ECO:0000313" key="8">
    <source>
        <dbReference type="Proteomes" id="UP001107558"/>
    </source>
</evidence>
<keyword evidence="5 6" id="KW-0472">Membrane</keyword>
<gene>
    <name evidence="7" type="ORF">PVAND_013025</name>
</gene>
<feature type="transmembrane region" description="Helical" evidence="6">
    <location>
        <begin position="77"/>
        <end position="99"/>
    </location>
</feature>
<evidence type="ECO:0000256" key="3">
    <source>
        <dbReference type="ARBA" id="ARBA00022989"/>
    </source>
</evidence>
<dbReference type="GO" id="GO:0031966">
    <property type="term" value="C:mitochondrial membrane"/>
    <property type="evidence" value="ECO:0007669"/>
    <property type="project" value="UniProtKB-SubCell"/>
</dbReference>
<keyword evidence="8" id="KW-1185">Reference proteome</keyword>
<feature type="transmembrane region" description="Helical" evidence="6">
    <location>
        <begin position="41"/>
        <end position="65"/>
    </location>
</feature>
<evidence type="ECO:0000256" key="6">
    <source>
        <dbReference type="SAM" id="Phobius"/>
    </source>
</evidence>
<dbReference type="PANTHER" id="PTHR16296:SF2">
    <property type="entry name" value="TRANSMEMBRANE PROTEIN 126A"/>
    <property type="match status" value="1"/>
</dbReference>
<evidence type="ECO:0000256" key="4">
    <source>
        <dbReference type="ARBA" id="ARBA00023128"/>
    </source>
</evidence>
<keyword evidence="3 6" id="KW-1133">Transmembrane helix</keyword>
<accession>A0A9J6CP73</accession>
<dbReference type="InterPro" id="IPR009801">
    <property type="entry name" value="TMEM126"/>
</dbReference>